<gene>
    <name evidence="7" type="ORF">CHIRRI_LOCUS9352</name>
</gene>
<feature type="region of interest" description="Disordered" evidence="5">
    <location>
        <begin position="1"/>
        <end position="20"/>
    </location>
</feature>
<evidence type="ECO:0000256" key="5">
    <source>
        <dbReference type="SAM" id="MobiDB-lite"/>
    </source>
</evidence>
<dbReference type="AlphaFoldDB" id="A0A9N9RZG4"/>
<dbReference type="Proteomes" id="UP001153620">
    <property type="component" value="Chromosome 3"/>
</dbReference>
<keyword evidence="3 4" id="KW-0067">ATP-binding</keyword>
<feature type="compositionally biased region" description="Basic and acidic residues" evidence="5">
    <location>
        <begin position="378"/>
        <end position="387"/>
    </location>
</feature>
<evidence type="ECO:0000256" key="4">
    <source>
        <dbReference type="PROSITE-ProRule" id="PRU10141"/>
    </source>
</evidence>
<evidence type="ECO:0000313" key="7">
    <source>
        <dbReference type="EMBL" id="CAG9806496.1"/>
    </source>
</evidence>
<dbReference type="InterPro" id="IPR017441">
    <property type="entry name" value="Protein_kinase_ATP_BS"/>
</dbReference>
<evidence type="ECO:0000256" key="3">
    <source>
        <dbReference type="ARBA" id="ARBA00022840"/>
    </source>
</evidence>
<dbReference type="SMART" id="SM00220">
    <property type="entry name" value="S_TKc"/>
    <property type="match status" value="1"/>
</dbReference>
<sequence>MASKDKPATKKESKKKNAYEQPKHLKTGSIIIDNYKKQWKIGVSIGIGGFGEIYSACDASSGTKKVDDYPFVVKIEPHSNGPLFVEMHFYMRNAKKDDIDKFSKDNKVKSIGMPIFIGSGSHDIENIKHRFLVMPRYGKDIWKIFLEQNRKFPLHTVYRIGWQMINVLEYIHQREYVHMDIKGTNILLGFGSNDQVFLLDYGLACHYSTKDYKVDPKKAHNGTIEYTSRDAHNGVPTMRGDIEILAYNLIEWAGAKLPWTASASILQKPVEVQKLKETFMKDTGKSLKSAFGSLSVPSQLTAFMKYIESMKHNDVPDYKKIRSMFESGIKELKQSNSGKLEFGKTKDDEKTSKSPIKRAPTKEIEKPVKSPVKRAHALTKDPAEKAQKQPKVLASKTESTDDDRPLRSKRINDRKRYVELDSDDEVEATVKKTDKKTEEKNKSTSEKSENKTTNMSPPQKKTKDDKKGTKAAAKGKVILKSSSGSSKKTVQLNFDLDISFDSDLVVTVNRKDKKNKNDVQKEDDSHKNEAGYYKGKYTKN</sequence>
<dbReference type="SUPFAM" id="SSF56112">
    <property type="entry name" value="Protein kinase-like (PK-like)"/>
    <property type="match status" value="1"/>
</dbReference>
<organism evidence="7 8">
    <name type="scientific">Chironomus riparius</name>
    <dbReference type="NCBI Taxonomy" id="315576"/>
    <lineage>
        <taxon>Eukaryota</taxon>
        <taxon>Metazoa</taxon>
        <taxon>Ecdysozoa</taxon>
        <taxon>Arthropoda</taxon>
        <taxon>Hexapoda</taxon>
        <taxon>Insecta</taxon>
        <taxon>Pterygota</taxon>
        <taxon>Neoptera</taxon>
        <taxon>Endopterygota</taxon>
        <taxon>Diptera</taxon>
        <taxon>Nematocera</taxon>
        <taxon>Chironomoidea</taxon>
        <taxon>Chironomidae</taxon>
        <taxon>Chironominae</taxon>
        <taxon>Chironomus</taxon>
    </lineage>
</organism>
<dbReference type="InterPro" id="IPR008271">
    <property type="entry name" value="Ser/Thr_kinase_AS"/>
</dbReference>
<dbReference type="EMBL" id="OU895879">
    <property type="protein sequence ID" value="CAG9806496.1"/>
    <property type="molecule type" value="Genomic_DNA"/>
</dbReference>
<feature type="domain" description="Protein kinase" evidence="6">
    <location>
        <begin position="39"/>
        <end position="325"/>
    </location>
</feature>
<dbReference type="GO" id="GO:0005524">
    <property type="term" value="F:ATP binding"/>
    <property type="evidence" value="ECO:0007669"/>
    <property type="project" value="UniProtKB-UniRule"/>
</dbReference>
<dbReference type="InterPro" id="IPR011009">
    <property type="entry name" value="Kinase-like_dom_sf"/>
</dbReference>
<dbReference type="GO" id="GO:0004674">
    <property type="term" value="F:protein serine/threonine kinase activity"/>
    <property type="evidence" value="ECO:0007669"/>
    <property type="project" value="UniProtKB-EC"/>
</dbReference>
<accession>A0A9N9RZG4</accession>
<feature type="compositionally biased region" description="Basic and acidic residues" evidence="5">
    <location>
        <begin position="341"/>
        <end position="352"/>
    </location>
</feature>
<feature type="compositionally biased region" description="Basic and acidic residues" evidence="5">
    <location>
        <begin position="428"/>
        <end position="450"/>
    </location>
</feature>
<dbReference type="InterPro" id="IPR000719">
    <property type="entry name" value="Prot_kinase_dom"/>
</dbReference>
<evidence type="ECO:0000313" key="8">
    <source>
        <dbReference type="Proteomes" id="UP001153620"/>
    </source>
</evidence>
<feature type="region of interest" description="Disordered" evidence="5">
    <location>
        <begin position="507"/>
        <end position="540"/>
    </location>
</feature>
<feature type="compositionally biased region" description="Basic and acidic residues" evidence="5">
    <location>
        <begin position="515"/>
        <end position="529"/>
    </location>
</feature>
<feature type="region of interest" description="Disordered" evidence="5">
    <location>
        <begin position="336"/>
        <end position="488"/>
    </location>
</feature>
<dbReference type="Pfam" id="PF00069">
    <property type="entry name" value="Pkinase"/>
    <property type="match status" value="1"/>
</dbReference>
<dbReference type="InterPro" id="IPR050235">
    <property type="entry name" value="CK1_Ser-Thr_kinase"/>
</dbReference>
<reference evidence="7" key="2">
    <citation type="submission" date="2022-10" db="EMBL/GenBank/DDBJ databases">
        <authorList>
            <consortium name="ENA_rothamsted_submissions"/>
            <consortium name="culmorum"/>
            <person name="King R."/>
        </authorList>
    </citation>
    <scope>NUCLEOTIDE SEQUENCE</scope>
</reference>
<proteinExistence type="predicted"/>
<evidence type="ECO:0000256" key="2">
    <source>
        <dbReference type="ARBA" id="ARBA00022741"/>
    </source>
</evidence>
<dbReference type="PROSITE" id="PS00108">
    <property type="entry name" value="PROTEIN_KINASE_ST"/>
    <property type="match status" value="1"/>
</dbReference>
<dbReference type="PROSITE" id="PS00107">
    <property type="entry name" value="PROTEIN_KINASE_ATP"/>
    <property type="match status" value="1"/>
</dbReference>
<evidence type="ECO:0000259" key="6">
    <source>
        <dbReference type="PROSITE" id="PS50011"/>
    </source>
</evidence>
<feature type="binding site" evidence="4">
    <location>
        <position position="74"/>
    </location>
    <ligand>
        <name>ATP</name>
        <dbReference type="ChEBI" id="CHEBI:30616"/>
    </ligand>
</feature>
<evidence type="ECO:0000256" key="1">
    <source>
        <dbReference type="ARBA" id="ARBA00012513"/>
    </source>
</evidence>
<keyword evidence="8" id="KW-1185">Reference proteome</keyword>
<protein>
    <recommendedName>
        <fullName evidence="1">non-specific serine/threonine protein kinase</fullName>
        <ecNumber evidence="1">2.7.11.1</ecNumber>
    </recommendedName>
</protein>
<dbReference type="Gene3D" id="1.10.510.10">
    <property type="entry name" value="Transferase(Phosphotransferase) domain 1"/>
    <property type="match status" value="1"/>
</dbReference>
<dbReference type="OrthoDB" id="2687620at2759"/>
<keyword evidence="2 4" id="KW-0547">Nucleotide-binding</keyword>
<reference evidence="7" key="1">
    <citation type="submission" date="2022-01" db="EMBL/GenBank/DDBJ databases">
        <authorList>
            <person name="King R."/>
        </authorList>
    </citation>
    <scope>NUCLEOTIDE SEQUENCE</scope>
</reference>
<name>A0A9N9RZG4_9DIPT</name>
<dbReference type="PANTHER" id="PTHR11909">
    <property type="entry name" value="CASEIN KINASE-RELATED"/>
    <property type="match status" value="1"/>
</dbReference>
<dbReference type="EC" id="2.7.11.1" evidence="1"/>
<dbReference type="PROSITE" id="PS50011">
    <property type="entry name" value="PROTEIN_KINASE_DOM"/>
    <property type="match status" value="1"/>
</dbReference>
<feature type="compositionally biased region" description="Basic and acidic residues" evidence="5">
    <location>
        <begin position="398"/>
        <end position="419"/>
    </location>
</feature>